<evidence type="ECO:0000313" key="1">
    <source>
        <dbReference type="EMBL" id="MBX37264.1"/>
    </source>
</evidence>
<accession>A0A2P2N472</accession>
<protein>
    <submittedName>
        <fullName evidence="1">Uncharacterized protein</fullName>
    </submittedName>
</protein>
<reference evidence="1" key="1">
    <citation type="submission" date="2018-02" db="EMBL/GenBank/DDBJ databases">
        <title>Rhizophora mucronata_Transcriptome.</title>
        <authorList>
            <person name="Meera S.P."/>
            <person name="Sreeshan A."/>
            <person name="Augustine A."/>
        </authorList>
    </citation>
    <scope>NUCLEOTIDE SEQUENCE</scope>
    <source>
        <tissue evidence="1">Leaf</tissue>
    </source>
</reference>
<proteinExistence type="predicted"/>
<dbReference type="EMBL" id="GGEC01056780">
    <property type="protein sequence ID" value="MBX37264.1"/>
    <property type="molecule type" value="Transcribed_RNA"/>
</dbReference>
<organism evidence="1">
    <name type="scientific">Rhizophora mucronata</name>
    <name type="common">Asiatic mangrove</name>
    <dbReference type="NCBI Taxonomy" id="61149"/>
    <lineage>
        <taxon>Eukaryota</taxon>
        <taxon>Viridiplantae</taxon>
        <taxon>Streptophyta</taxon>
        <taxon>Embryophyta</taxon>
        <taxon>Tracheophyta</taxon>
        <taxon>Spermatophyta</taxon>
        <taxon>Magnoliopsida</taxon>
        <taxon>eudicotyledons</taxon>
        <taxon>Gunneridae</taxon>
        <taxon>Pentapetalae</taxon>
        <taxon>rosids</taxon>
        <taxon>fabids</taxon>
        <taxon>Malpighiales</taxon>
        <taxon>Rhizophoraceae</taxon>
        <taxon>Rhizophora</taxon>
    </lineage>
</organism>
<name>A0A2P2N472_RHIMU</name>
<sequence>MKHYFLENKDKLCIFDPF</sequence>
<dbReference type="AlphaFoldDB" id="A0A2P2N472"/>